<feature type="region of interest" description="Disordered" evidence="1">
    <location>
        <begin position="1"/>
        <end position="238"/>
    </location>
</feature>
<dbReference type="EMBL" id="JAUPFM010000036">
    <property type="protein sequence ID" value="KAK2814563.1"/>
    <property type="molecule type" value="Genomic_DNA"/>
</dbReference>
<feature type="compositionally biased region" description="Basic and acidic residues" evidence="1">
    <location>
        <begin position="160"/>
        <end position="175"/>
    </location>
</feature>
<proteinExistence type="predicted"/>
<feature type="compositionally biased region" description="Gly residues" evidence="1">
    <location>
        <begin position="418"/>
        <end position="430"/>
    </location>
</feature>
<sequence length="458" mass="47343">MPGPCSSSSQAFTLHSLRGPHPSSSPARSRAHTPGHTLQPLPWCPSGRTRNQAHHPSARRSSTHPRPHSNPCPGAPPENQEPGSPSEHADPLVYRPSQTPHLPLSPGGSRPAGRALDTKREPLGARLPASPGGSGGLPDIAQTPGAFFVGGPALAAARLGRTEDSPPGRQSRREQGPVPPSGGEAQRALSPRPQEAARCGQGQSCGRGRQPPPTCLSKPTQSGRGAPPRRKCAGEGQPAPGKVLIDYRSCGICIDGVYHPLWAAFPNNPTRRPDPARRGRYRPHTVHGLSLDQKDSGPGDTGQAVFRRHISPARPSDGIRRWALPSSLAATEGILSRSVGSWLPAPGAGEAHGAGPGYPARRRRRAAGQGGGSPPLGPNPEAERAPAGQGPPPGDQPRVQRSARRPEVHGGSAPDSCGPGGEASGGGGKPAGRRRRGGQARARARACVGSTGIPEVCT</sequence>
<feature type="compositionally biased region" description="Low complexity" evidence="1">
    <location>
        <begin position="198"/>
        <end position="209"/>
    </location>
</feature>
<feature type="compositionally biased region" description="Basic residues" evidence="1">
    <location>
        <begin position="51"/>
        <end position="67"/>
    </location>
</feature>
<dbReference type="AlphaFoldDB" id="A0AA88ILC2"/>
<feature type="compositionally biased region" description="Low complexity" evidence="1">
    <location>
        <begin position="20"/>
        <end position="34"/>
    </location>
</feature>
<evidence type="ECO:0000256" key="1">
    <source>
        <dbReference type="SAM" id="MobiDB-lite"/>
    </source>
</evidence>
<accession>A0AA88ILC2</accession>
<comment type="caution">
    <text evidence="2">The sequence shown here is derived from an EMBL/GenBank/DDBJ whole genome shotgun (WGS) entry which is preliminary data.</text>
</comment>
<feature type="region of interest" description="Disordered" evidence="1">
    <location>
        <begin position="347"/>
        <end position="458"/>
    </location>
</feature>
<name>A0AA88ILC2_CHASR</name>
<evidence type="ECO:0000313" key="2">
    <source>
        <dbReference type="EMBL" id="KAK2814563.1"/>
    </source>
</evidence>
<keyword evidence="3" id="KW-1185">Reference proteome</keyword>
<feature type="region of interest" description="Disordered" evidence="1">
    <location>
        <begin position="264"/>
        <end position="304"/>
    </location>
</feature>
<gene>
    <name evidence="2" type="ORF">Q5P01_000182</name>
</gene>
<feature type="compositionally biased region" description="Polar residues" evidence="1">
    <location>
        <begin position="1"/>
        <end position="13"/>
    </location>
</feature>
<feature type="compositionally biased region" description="Basic residues" evidence="1">
    <location>
        <begin position="431"/>
        <end position="444"/>
    </location>
</feature>
<evidence type="ECO:0000313" key="3">
    <source>
        <dbReference type="Proteomes" id="UP001187415"/>
    </source>
</evidence>
<feature type="compositionally biased region" description="Low complexity" evidence="1">
    <location>
        <begin position="150"/>
        <end position="159"/>
    </location>
</feature>
<reference evidence="2" key="1">
    <citation type="submission" date="2023-07" db="EMBL/GenBank/DDBJ databases">
        <title>Chromosome-level Genome Assembly of Striped Snakehead (Channa striata).</title>
        <authorList>
            <person name="Liu H."/>
        </authorList>
    </citation>
    <scope>NUCLEOTIDE SEQUENCE</scope>
    <source>
        <strain evidence="2">Gz</strain>
        <tissue evidence="2">Muscle</tissue>
    </source>
</reference>
<organism evidence="2 3">
    <name type="scientific">Channa striata</name>
    <name type="common">Snakehead murrel</name>
    <name type="synonym">Ophicephalus striatus</name>
    <dbReference type="NCBI Taxonomy" id="64152"/>
    <lineage>
        <taxon>Eukaryota</taxon>
        <taxon>Metazoa</taxon>
        <taxon>Chordata</taxon>
        <taxon>Craniata</taxon>
        <taxon>Vertebrata</taxon>
        <taxon>Euteleostomi</taxon>
        <taxon>Actinopterygii</taxon>
        <taxon>Neopterygii</taxon>
        <taxon>Teleostei</taxon>
        <taxon>Neoteleostei</taxon>
        <taxon>Acanthomorphata</taxon>
        <taxon>Anabantaria</taxon>
        <taxon>Anabantiformes</taxon>
        <taxon>Channoidei</taxon>
        <taxon>Channidae</taxon>
        <taxon>Channa</taxon>
    </lineage>
</organism>
<dbReference type="Proteomes" id="UP001187415">
    <property type="component" value="Unassembled WGS sequence"/>
</dbReference>
<protein>
    <submittedName>
        <fullName evidence="2">Uncharacterized protein</fullName>
    </submittedName>
</protein>